<dbReference type="PANTHER" id="PTHR42973:SF39">
    <property type="entry name" value="FAD-BINDING PCMH-TYPE DOMAIN-CONTAINING PROTEIN"/>
    <property type="match status" value="1"/>
</dbReference>
<dbReference type="PANTHER" id="PTHR42973">
    <property type="entry name" value="BINDING OXIDOREDUCTASE, PUTATIVE (AFU_ORTHOLOGUE AFUA_1G17690)-RELATED"/>
    <property type="match status" value="1"/>
</dbReference>
<evidence type="ECO:0000256" key="2">
    <source>
        <dbReference type="ARBA" id="ARBA00005466"/>
    </source>
</evidence>
<dbReference type="InterPro" id="IPR006093">
    <property type="entry name" value="Oxy_OxRdtase_FAD_BS"/>
</dbReference>
<dbReference type="Gene3D" id="3.30.43.10">
    <property type="entry name" value="Uridine Diphospho-n-acetylenolpyruvylglucosamine Reductase, domain 2"/>
    <property type="match status" value="1"/>
</dbReference>
<keyword evidence="3" id="KW-0285">Flavoprotein</keyword>
<protein>
    <submittedName>
        <fullName evidence="7">FAD-binding oxidoreductase</fullName>
    </submittedName>
</protein>
<dbReference type="EMBL" id="JBHRUG010000002">
    <property type="protein sequence ID" value="MFC3282126.1"/>
    <property type="molecule type" value="Genomic_DNA"/>
</dbReference>
<evidence type="ECO:0000256" key="1">
    <source>
        <dbReference type="ARBA" id="ARBA00001974"/>
    </source>
</evidence>
<keyword evidence="5" id="KW-0560">Oxidoreductase</keyword>
<accession>A0ABV7LJ00</accession>
<sequence>MTVNGNSIRQFRDSLRGQLLVPENEGYDEARQVFNAMIDRRPALIVRCAHVTDVIAAVNFARETELPIAVRGGGHSVLGSAVCDEGLVIDLSGMTNVSVDPDKRTARAAGGTTWGDFDRATQAYGLATTGGIVPSTGIGGLTLGGGIGRLNRKYGLACDNLLSAEVVTADGTLVTASVDEHEDLFWGLRGGGGNLGVVTSFEYRLHPVGPVLGGEIIFPLDQARTALRFYRDWSTDAPDELRADATLVSTPDGPGLAFEVCYCGEIDAGEKVLRPLRQLGSPMLDTIDSVPYATVQNLLTEVFQPGMRHYWKSGFVREFSDDAINAIVDFFVADMPAPFAAIAIEHLGGAVSRVETHDTAFAYRQAKHSILVLRMWDDPADSETNIAWGRRCYARAEPFLEGGAYVNYLGDEGETRVRAAYGANYERLVALKNKYDPANVFRFNQNIKPTSDMPLSAHQT</sequence>
<evidence type="ECO:0000256" key="4">
    <source>
        <dbReference type="ARBA" id="ARBA00022827"/>
    </source>
</evidence>
<evidence type="ECO:0000256" key="3">
    <source>
        <dbReference type="ARBA" id="ARBA00022630"/>
    </source>
</evidence>
<comment type="similarity">
    <text evidence="2">Belongs to the oxygen-dependent FAD-linked oxidoreductase family.</text>
</comment>
<dbReference type="InterPro" id="IPR016167">
    <property type="entry name" value="FAD-bd_PCMH_sub1"/>
</dbReference>
<proteinExistence type="inferred from homology"/>
<dbReference type="Gene3D" id="3.40.462.20">
    <property type="match status" value="1"/>
</dbReference>
<keyword evidence="8" id="KW-1185">Reference proteome</keyword>
<organism evidence="7 8">
    <name type="scientific">Litchfieldella rifensis</name>
    <dbReference type="NCBI Taxonomy" id="762643"/>
    <lineage>
        <taxon>Bacteria</taxon>
        <taxon>Pseudomonadati</taxon>
        <taxon>Pseudomonadota</taxon>
        <taxon>Gammaproteobacteria</taxon>
        <taxon>Oceanospirillales</taxon>
        <taxon>Halomonadaceae</taxon>
        <taxon>Litchfieldella</taxon>
    </lineage>
</organism>
<comment type="cofactor">
    <cofactor evidence="1">
        <name>FAD</name>
        <dbReference type="ChEBI" id="CHEBI:57692"/>
    </cofactor>
</comment>
<evidence type="ECO:0000259" key="6">
    <source>
        <dbReference type="PROSITE" id="PS51387"/>
    </source>
</evidence>
<dbReference type="InterPro" id="IPR016169">
    <property type="entry name" value="FAD-bd_PCMH_sub2"/>
</dbReference>
<dbReference type="SUPFAM" id="SSF55103">
    <property type="entry name" value="FAD-linked oxidases, C-terminal domain"/>
    <property type="match status" value="1"/>
</dbReference>
<dbReference type="InterPro" id="IPR016164">
    <property type="entry name" value="FAD-linked_Oxase-like_C"/>
</dbReference>
<dbReference type="RefSeq" id="WP_386770579.1">
    <property type="nucleotide sequence ID" value="NZ_JBHRUG010000002.1"/>
</dbReference>
<dbReference type="InterPro" id="IPR006094">
    <property type="entry name" value="Oxid_FAD_bind_N"/>
</dbReference>
<dbReference type="SUPFAM" id="SSF56176">
    <property type="entry name" value="FAD-binding/transporter-associated domain-like"/>
    <property type="match status" value="1"/>
</dbReference>
<evidence type="ECO:0000256" key="5">
    <source>
        <dbReference type="ARBA" id="ARBA00023002"/>
    </source>
</evidence>
<comment type="caution">
    <text evidence="7">The sequence shown here is derived from an EMBL/GenBank/DDBJ whole genome shotgun (WGS) entry which is preliminary data.</text>
</comment>
<evidence type="ECO:0000313" key="7">
    <source>
        <dbReference type="EMBL" id="MFC3282126.1"/>
    </source>
</evidence>
<dbReference type="PROSITE" id="PS51387">
    <property type="entry name" value="FAD_PCMH"/>
    <property type="match status" value="1"/>
</dbReference>
<feature type="domain" description="FAD-binding PCMH-type" evidence="6">
    <location>
        <begin position="38"/>
        <end position="208"/>
    </location>
</feature>
<gene>
    <name evidence="7" type="ORF">ACFOEV_00710</name>
</gene>
<dbReference type="Proteomes" id="UP001595579">
    <property type="component" value="Unassembled WGS sequence"/>
</dbReference>
<keyword evidence="4" id="KW-0274">FAD</keyword>
<dbReference type="InterPro" id="IPR036318">
    <property type="entry name" value="FAD-bd_PCMH-like_sf"/>
</dbReference>
<dbReference type="InterPro" id="IPR012951">
    <property type="entry name" value="BBE"/>
</dbReference>
<evidence type="ECO:0000313" key="8">
    <source>
        <dbReference type="Proteomes" id="UP001595579"/>
    </source>
</evidence>
<dbReference type="InterPro" id="IPR050416">
    <property type="entry name" value="FAD-linked_Oxidoreductase"/>
</dbReference>
<name>A0ABV7LJ00_9GAMM</name>
<reference evidence="8" key="1">
    <citation type="journal article" date="2019" name="Int. J. Syst. Evol. Microbiol.">
        <title>The Global Catalogue of Microorganisms (GCM) 10K type strain sequencing project: providing services to taxonomists for standard genome sequencing and annotation.</title>
        <authorList>
            <consortium name="The Broad Institute Genomics Platform"/>
            <consortium name="The Broad Institute Genome Sequencing Center for Infectious Disease"/>
            <person name="Wu L."/>
            <person name="Ma J."/>
        </authorList>
    </citation>
    <scope>NUCLEOTIDE SEQUENCE [LARGE SCALE GENOMIC DNA]</scope>
    <source>
        <strain evidence="8">CECT 7698</strain>
    </source>
</reference>
<dbReference type="Pfam" id="PF01565">
    <property type="entry name" value="FAD_binding_4"/>
    <property type="match status" value="1"/>
</dbReference>
<dbReference type="InterPro" id="IPR016166">
    <property type="entry name" value="FAD-bd_PCMH"/>
</dbReference>
<dbReference type="PROSITE" id="PS00862">
    <property type="entry name" value="OX2_COVAL_FAD"/>
    <property type="match status" value="1"/>
</dbReference>
<dbReference type="Pfam" id="PF08031">
    <property type="entry name" value="BBE"/>
    <property type="match status" value="1"/>
</dbReference>
<dbReference type="Gene3D" id="3.30.465.10">
    <property type="match status" value="1"/>
</dbReference>